<dbReference type="InterPro" id="IPR000182">
    <property type="entry name" value="GNAT_dom"/>
</dbReference>
<feature type="region of interest" description="Disordered" evidence="1">
    <location>
        <begin position="1"/>
        <end position="20"/>
    </location>
</feature>
<dbReference type="Gene3D" id="3.40.630.30">
    <property type="match status" value="1"/>
</dbReference>
<accession>A0ABQ5NX54</accession>
<dbReference type="PROSITE" id="PS51186">
    <property type="entry name" value="GNAT"/>
    <property type="match status" value="1"/>
</dbReference>
<dbReference type="SUPFAM" id="SSF55729">
    <property type="entry name" value="Acyl-CoA N-acyltransferases (Nat)"/>
    <property type="match status" value="1"/>
</dbReference>
<organism evidence="3 4">
    <name type="scientific">Streptomyces yaizuensis</name>
    <dbReference type="NCBI Taxonomy" id="2989713"/>
    <lineage>
        <taxon>Bacteria</taxon>
        <taxon>Bacillati</taxon>
        <taxon>Actinomycetota</taxon>
        <taxon>Actinomycetes</taxon>
        <taxon>Kitasatosporales</taxon>
        <taxon>Streptomycetaceae</taxon>
        <taxon>Streptomyces</taxon>
    </lineage>
</organism>
<keyword evidence="4" id="KW-1185">Reference proteome</keyword>
<dbReference type="Proteomes" id="UP001291653">
    <property type="component" value="Unassembled WGS sequence"/>
</dbReference>
<evidence type="ECO:0000313" key="3">
    <source>
        <dbReference type="EMBL" id="GLF94950.1"/>
    </source>
</evidence>
<dbReference type="Pfam" id="PF00583">
    <property type="entry name" value="Acetyltransf_1"/>
    <property type="match status" value="1"/>
</dbReference>
<feature type="compositionally biased region" description="Low complexity" evidence="1">
    <location>
        <begin position="1"/>
        <end position="14"/>
    </location>
</feature>
<evidence type="ECO:0000256" key="1">
    <source>
        <dbReference type="SAM" id="MobiDB-lite"/>
    </source>
</evidence>
<reference evidence="3 4" key="1">
    <citation type="submission" date="2022-10" db="EMBL/GenBank/DDBJ databases">
        <title>Draft genome sequence of Streptomyces sp. YSPA8.</title>
        <authorList>
            <person name="Moriuchi R."/>
            <person name="Dohra H."/>
            <person name="Yamamura H."/>
            <person name="Kodani S."/>
        </authorList>
    </citation>
    <scope>NUCLEOTIDE SEQUENCE [LARGE SCALE GENOMIC DNA]</scope>
    <source>
        <strain evidence="3 4">YSPA8</strain>
    </source>
</reference>
<name>A0ABQ5NX54_9ACTN</name>
<protein>
    <submittedName>
        <fullName evidence="3">GNAT family N-acetyltransferase</fullName>
    </submittedName>
</protein>
<evidence type="ECO:0000313" key="4">
    <source>
        <dbReference type="Proteomes" id="UP001291653"/>
    </source>
</evidence>
<sequence length="176" mass="18465">MSTAMSTAMTSETADSGLRLTHATTRDAERLYRLSRPFVRSGALRERTLERYARDAGDFLLATSGDGALAGCVALRRHPPYGTTACPGRPAVLYNFCVTGGGQGRGVGSALLTAVLAEALELSVTVVYTATTGDGRLFLRHGFTVGDGSGAPAEWLAALDPSRGSRILSRTLPGMD</sequence>
<feature type="domain" description="N-acetyltransferase" evidence="2">
    <location>
        <begin position="18"/>
        <end position="173"/>
    </location>
</feature>
<dbReference type="EMBL" id="BSBI01000004">
    <property type="protein sequence ID" value="GLF94950.1"/>
    <property type="molecule type" value="Genomic_DNA"/>
</dbReference>
<evidence type="ECO:0000259" key="2">
    <source>
        <dbReference type="PROSITE" id="PS51186"/>
    </source>
</evidence>
<dbReference type="RefSeq" id="WP_323447033.1">
    <property type="nucleotide sequence ID" value="NZ_BSBI01000004.1"/>
</dbReference>
<gene>
    <name evidence="3" type="ORF">SYYSPA8_11655</name>
</gene>
<proteinExistence type="predicted"/>
<comment type="caution">
    <text evidence="3">The sequence shown here is derived from an EMBL/GenBank/DDBJ whole genome shotgun (WGS) entry which is preliminary data.</text>
</comment>
<dbReference type="InterPro" id="IPR016181">
    <property type="entry name" value="Acyl_CoA_acyltransferase"/>
</dbReference>